<evidence type="ECO:0000256" key="1">
    <source>
        <dbReference type="ARBA" id="ARBA00004141"/>
    </source>
</evidence>
<dbReference type="Gene3D" id="1.20.1720.10">
    <property type="entry name" value="Multidrug resistance protein D"/>
    <property type="match status" value="1"/>
</dbReference>
<dbReference type="Proteomes" id="UP001595528">
    <property type="component" value="Unassembled WGS sequence"/>
</dbReference>
<feature type="transmembrane region" description="Helical" evidence="5">
    <location>
        <begin position="325"/>
        <end position="345"/>
    </location>
</feature>
<keyword evidence="8" id="KW-1185">Reference proteome</keyword>
<feature type="transmembrane region" description="Helical" evidence="5">
    <location>
        <begin position="168"/>
        <end position="187"/>
    </location>
</feature>
<feature type="transmembrane region" description="Helical" evidence="5">
    <location>
        <begin position="263"/>
        <end position="285"/>
    </location>
</feature>
<dbReference type="InterPro" id="IPR020846">
    <property type="entry name" value="MFS_dom"/>
</dbReference>
<evidence type="ECO:0000256" key="4">
    <source>
        <dbReference type="ARBA" id="ARBA00023136"/>
    </source>
</evidence>
<keyword evidence="3 5" id="KW-1133">Transmembrane helix</keyword>
<sequence length="456" mass="46964">MPLDGLPVPRRYLAMLAMAMALTMAVLDSSISNVALPTIARDFGTSPAETIWVVNAYQLVIVAALLPLASLGEIIGYRRVYIAGLALFTVGAGLCAMADSLTWLIAARILQGCGAAGVMSVNTALVRFIYPSRHFGRALGLNSMVVAISAASGPTVAAAVLAVAPWPWLFAIHVPLGIVTFFVARAMPATPLGSHRFDLVSAALSAATFGLLIIAIQGLSHDAGLHWVLAQFAAAGIAGWLLVRRQLSQTAPLLPVDLLRVPILALSVATSVCSFTAQMLAYVSLPFHLQDALGRSPVQAGLLLTPWPLATAITSPIAGRLADRWPAGIVTSIGVALMAIGLALLATLPPAPGDAAIVWRMAVCGIGFGLFQSPNNRTMIGSTPVSRAGGASGMLGTARLLGQSVGAALTALAFGLFAEAGVAALTMGAGFAAVAMMFSAARLAPAVVRRVPRPNE</sequence>
<dbReference type="CDD" id="cd17321">
    <property type="entry name" value="MFS_MMR_MDR_like"/>
    <property type="match status" value="1"/>
</dbReference>
<feature type="transmembrane region" description="Helical" evidence="5">
    <location>
        <begin position="225"/>
        <end position="243"/>
    </location>
</feature>
<protein>
    <submittedName>
        <fullName evidence="7">MFS transporter</fullName>
    </submittedName>
</protein>
<feature type="transmembrane region" description="Helical" evidence="5">
    <location>
        <begin position="141"/>
        <end position="162"/>
    </location>
</feature>
<feature type="transmembrane region" description="Helical" evidence="5">
    <location>
        <begin position="423"/>
        <end position="444"/>
    </location>
</feature>
<dbReference type="RefSeq" id="WP_379904597.1">
    <property type="nucleotide sequence ID" value="NZ_JBHRTR010000034.1"/>
</dbReference>
<feature type="transmembrane region" description="Helical" evidence="5">
    <location>
        <begin position="357"/>
        <end position="375"/>
    </location>
</feature>
<evidence type="ECO:0000259" key="6">
    <source>
        <dbReference type="PROSITE" id="PS50850"/>
    </source>
</evidence>
<evidence type="ECO:0000256" key="3">
    <source>
        <dbReference type="ARBA" id="ARBA00022989"/>
    </source>
</evidence>
<feature type="domain" description="Major facilitator superfamily (MFS) profile" evidence="6">
    <location>
        <begin position="14"/>
        <end position="447"/>
    </location>
</feature>
<dbReference type="InterPro" id="IPR036259">
    <property type="entry name" value="MFS_trans_sf"/>
</dbReference>
<feature type="transmembrane region" description="Helical" evidence="5">
    <location>
        <begin position="396"/>
        <end position="417"/>
    </location>
</feature>
<gene>
    <name evidence="7" type="ORF">ACFOGJ_21945</name>
</gene>
<comment type="subcellular location">
    <subcellularLocation>
        <location evidence="1">Membrane</location>
        <topology evidence="1">Multi-pass membrane protein</topology>
    </subcellularLocation>
</comment>
<dbReference type="EMBL" id="JBHRTR010000034">
    <property type="protein sequence ID" value="MFC3229929.1"/>
    <property type="molecule type" value="Genomic_DNA"/>
</dbReference>
<dbReference type="PANTHER" id="PTHR42718">
    <property type="entry name" value="MAJOR FACILITATOR SUPERFAMILY MULTIDRUG TRANSPORTER MFSC"/>
    <property type="match status" value="1"/>
</dbReference>
<feature type="transmembrane region" description="Helical" evidence="5">
    <location>
        <begin position="51"/>
        <end position="68"/>
    </location>
</feature>
<dbReference type="Pfam" id="PF07690">
    <property type="entry name" value="MFS_1"/>
    <property type="match status" value="1"/>
</dbReference>
<organism evidence="7 8">
    <name type="scientific">Marinibaculum pumilum</name>
    <dbReference type="NCBI Taxonomy" id="1766165"/>
    <lineage>
        <taxon>Bacteria</taxon>
        <taxon>Pseudomonadati</taxon>
        <taxon>Pseudomonadota</taxon>
        <taxon>Alphaproteobacteria</taxon>
        <taxon>Rhodospirillales</taxon>
        <taxon>Rhodospirillaceae</taxon>
        <taxon>Marinibaculum</taxon>
    </lineage>
</organism>
<keyword evidence="4 5" id="KW-0472">Membrane</keyword>
<dbReference type="SUPFAM" id="SSF103473">
    <property type="entry name" value="MFS general substrate transporter"/>
    <property type="match status" value="1"/>
</dbReference>
<dbReference type="Gene3D" id="1.20.1250.20">
    <property type="entry name" value="MFS general substrate transporter like domains"/>
    <property type="match status" value="1"/>
</dbReference>
<dbReference type="PANTHER" id="PTHR42718:SF48">
    <property type="entry name" value="CONSERVED TWO-DOMAIN MEMBRANE PROTEIN-RELATED"/>
    <property type="match status" value="1"/>
</dbReference>
<reference evidence="8" key="1">
    <citation type="journal article" date="2019" name="Int. J. Syst. Evol. Microbiol.">
        <title>The Global Catalogue of Microorganisms (GCM) 10K type strain sequencing project: providing services to taxonomists for standard genome sequencing and annotation.</title>
        <authorList>
            <consortium name="The Broad Institute Genomics Platform"/>
            <consortium name="The Broad Institute Genome Sequencing Center for Infectious Disease"/>
            <person name="Wu L."/>
            <person name="Ma J."/>
        </authorList>
    </citation>
    <scope>NUCLEOTIDE SEQUENCE [LARGE SCALE GENOMIC DNA]</scope>
    <source>
        <strain evidence="8">KCTC 42964</strain>
    </source>
</reference>
<accession>A0ABV7L664</accession>
<feature type="transmembrane region" description="Helical" evidence="5">
    <location>
        <begin position="109"/>
        <end position="129"/>
    </location>
</feature>
<keyword evidence="2 5" id="KW-0812">Transmembrane</keyword>
<proteinExistence type="predicted"/>
<evidence type="ECO:0000313" key="8">
    <source>
        <dbReference type="Proteomes" id="UP001595528"/>
    </source>
</evidence>
<evidence type="ECO:0000256" key="5">
    <source>
        <dbReference type="SAM" id="Phobius"/>
    </source>
</evidence>
<dbReference type="PROSITE" id="PS50850">
    <property type="entry name" value="MFS"/>
    <property type="match status" value="1"/>
</dbReference>
<evidence type="ECO:0000256" key="2">
    <source>
        <dbReference type="ARBA" id="ARBA00022692"/>
    </source>
</evidence>
<name>A0ABV7L664_9PROT</name>
<feature type="transmembrane region" description="Helical" evidence="5">
    <location>
        <begin position="297"/>
        <end position="318"/>
    </location>
</feature>
<feature type="transmembrane region" description="Helical" evidence="5">
    <location>
        <begin position="80"/>
        <end position="103"/>
    </location>
</feature>
<dbReference type="InterPro" id="IPR011701">
    <property type="entry name" value="MFS"/>
</dbReference>
<dbReference type="PRINTS" id="PR01036">
    <property type="entry name" value="TCRTETB"/>
</dbReference>
<feature type="transmembrane region" description="Helical" evidence="5">
    <location>
        <begin position="12"/>
        <end position="31"/>
    </location>
</feature>
<comment type="caution">
    <text evidence="7">The sequence shown here is derived from an EMBL/GenBank/DDBJ whole genome shotgun (WGS) entry which is preliminary data.</text>
</comment>
<evidence type="ECO:0000313" key="7">
    <source>
        <dbReference type="EMBL" id="MFC3229929.1"/>
    </source>
</evidence>
<feature type="transmembrane region" description="Helical" evidence="5">
    <location>
        <begin position="199"/>
        <end position="219"/>
    </location>
</feature>